<evidence type="ECO:0000313" key="2">
    <source>
        <dbReference type="EMBL" id="KZV41262.1"/>
    </source>
</evidence>
<feature type="region of interest" description="Disordered" evidence="1">
    <location>
        <begin position="319"/>
        <end position="362"/>
    </location>
</feature>
<evidence type="ECO:0000256" key="1">
    <source>
        <dbReference type="SAM" id="MobiDB-lite"/>
    </source>
</evidence>
<feature type="compositionally biased region" description="Polar residues" evidence="1">
    <location>
        <begin position="336"/>
        <end position="348"/>
    </location>
</feature>
<accession>A0A2Z7C339</accession>
<dbReference type="OrthoDB" id="1751168at2759"/>
<keyword evidence="3" id="KW-1185">Reference proteome</keyword>
<feature type="compositionally biased region" description="Polar residues" evidence="1">
    <location>
        <begin position="218"/>
        <end position="227"/>
    </location>
</feature>
<organism evidence="2 3">
    <name type="scientific">Dorcoceras hygrometricum</name>
    <dbReference type="NCBI Taxonomy" id="472368"/>
    <lineage>
        <taxon>Eukaryota</taxon>
        <taxon>Viridiplantae</taxon>
        <taxon>Streptophyta</taxon>
        <taxon>Embryophyta</taxon>
        <taxon>Tracheophyta</taxon>
        <taxon>Spermatophyta</taxon>
        <taxon>Magnoliopsida</taxon>
        <taxon>eudicotyledons</taxon>
        <taxon>Gunneridae</taxon>
        <taxon>Pentapetalae</taxon>
        <taxon>asterids</taxon>
        <taxon>lamiids</taxon>
        <taxon>Lamiales</taxon>
        <taxon>Gesneriaceae</taxon>
        <taxon>Didymocarpoideae</taxon>
        <taxon>Trichosporeae</taxon>
        <taxon>Loxocarpinae</taxon>
        <taxon>Dorcoceras</taxon>
    </lineage>
</organism>
<feature type="compositionally biased region" description="Basic residues" evidence="1">
    <location>
        <begin position="236"/>
        <end position="247"/>
    </location>
</feature>
<dbReference type="Proteomes" id="UP000250235">
    <property type="component" value="Unassembled WGS sequence"/>
</dbReference>
<feature type="region of interest" description="Disordered" evidence="1">
    <location>
        <begin position="177"/>
        <end position="288"/>
    </location>
</feature>
<proteinExistence type="predicted"/>
<dbReference type="AlphaFoldDB" id="A0A2Z7C339"/>
<dbReference type="EMBL" id="KQ999581">
    <property type="protein sequence ID" value="KZV41262.1"/>
    <property type="molecule type" value="Genomic_DNA"/>
</dbReference>
<feature type="compositionally biased region" description="Polar residues" evidence="1">
    <location>
        <begin position="250"/>
        <end position="263"/>
    </location>
</feature>
<evidence type="ECO:0000313" key="3">
    <source>
        <dbReference type="Proteomes" id="UP000250235"/>
    </source>
</evidence>
<name>A0A2Z7C339_9LAMI</name>
<reference evidence="2 3" key="1">
    <citation type="journal article" date="2015" name="Proc. Natl. Acad. Sci. U.S.A.">
        <title>The resurrection genome of Boea hygrometrica: A blueprint for survival of dehydration.</title>
        <authorList>
            <person name="Xiao L."/>
            <person name="Yang G."/>
            <person name="Zhang L."/>
            <person name="Yang X."/>
            <person name="Zhao S."/>
            <person name="Ji Z."/>
            <person name="Zhou Q."/>
            <person name="Hu M."/>
            <person name="Wang Y."/>
            <person name="Chen M."/>
            <person name="Xu Y."/>
            <person name="Jin H."/>
            <person name="Xiao X."/>
            <person name="Hu G."/>
            <person name="Bao F."/>
            <person name="Hu Y."/>
            <person name="Wan P."/>
            <person name="Li L."/>
            <person name="Deng X."/>
            <person name="Kuang T."/>
            <person name="Xiang C."/>
            <person name="Zhu J.K."/>
            <person name="Oliver M.J."/>
            <person name="He Y."/>
        </authorList>
    </citation>
    <scope>NUCLEOTIDE SEQUENCE [LARGE SCALE GENOMIC DNA]</scope>
    <source>
        <strain evidence="3">cv. XS01</strain>
    </source>
</reference>
<feature type="compositionally biased region" description="Polar residues" evidence="1">
    <location>
        <begin position="180"/>
        <end position="194"/>
    </location>
</feature>
<protein>
    <submittedName>
        <fullName evidence="2">Uncharacterized protein</fullName>
    </submittedName>
</protein>
<gene>
    <name evidence="2" type="ORF">F511_41659</name>
</gene>
<sequence>MAASFFGNALQVEFDFVLGMENAGMVEIAVAEFFANAKVLAGTIVSSFVTMKFVISKEMFAEAFGLPTEGMVGFLGIQKETVKEMRVKFLGTDAPFRSPSTKMEFLLLHDIVEKKLCAKSGSFDMVTSEKFDMMVAITAGLKNVLKEDLGELVKLHPQKVLTSKSVQTYIKKNLDVKPTGETSKQTEDTASNNEGDTRKKKLVKKTVPSPTMEAGSTDAPTNFSSQHLDWDLRPRGGQKKQGGTKRKQVIDSSGSESTISLPLTNLAKEKRTQKTKTQLRSTDDMVGSQPCPIPEVLAGCVGASGDELVDVGPGGHERSDYQGCETQMDHVGPDVNVSNDAQGEQETFTGGCPKGETFEIED</sequence>